<dbReference type="InterPro" id="IPR013587">
    <property type="entry name" value="Nitrate/nitrite_sensing"/>
</dbReference>
<proteinExistence type="inferred from homology"/>
<dbReference type="GO" id="GO:0007165">
    <property type="term" value="P:signal transduction"/>
    <property type="evidence" value="ECO:0007669"/>
    <property type="project" value="UniProtKB-KW"/>
</dbReference>
<dbReference type="RefSeq" id="WP_207382657.1">
    <property type="nucleotide sequence ID" value="NZ_CYSD01000037.1"/>
</dbReference>
<dbReference type="CDD" id="cd11386">
    <property type="entry name" value="MCP_signal"/>
    <property type="match status" value="1"/>
</dbReference>
<dbReference type="Gene3D" id="6.10.340.10">
    <property type="match status" value="1"/>
</dbReference>
<dbReference type="GO" id="GO:0016020">
    <property type="term" value="C:membrane"/>
    <property type="evidence" value="ECO:0007669"/>
    <property type="project" value="UniProtKB-SubCell"/>
</dbReference>
<dbReference type="Pfam" id="PF00015">
    <property type="entry name" value="MCPsignal"/>
    <property type="match status" value="1"/>
</dbReference>
<evidence type="ECO:0000259" key="7">
    <source>
        <dbReference type="PROSITE" id="PS50885"/>
    </source>
</evidence>
<dbReference type="EMBL" id="CYSD01000037">
    <property type="protein sequence ID" value="CUH79392.1"/>
    <property type="molecule type" value="Genomic_DNA"/>
</dbReference>
<dbReference type="GO" id="GO:0006935">
    <property type="term" value="P:chemotaxis"/>
    <property type="evidence" value="ECO:0007669"/>
    <property type="project" value="UniProtKB-KW"/>
</dbReference>
<keyword evidence="5" id="KW-1133">Transmembrane helix</keyword>
<evidence type="ECO:0000256" key="3">
    <source>
        <dbReference type="ARBA" id="ARBA00029447"/>
    </source>
</evidence>
<organism evidence="8 9">
    <name type="scientific">Tritonibacter multivorans</name>
    <dbReference type="NCBI Taxonomy" id="928856"/>
    <lineage>
        <taxon>Bacteria</taxon>
        <taxon>Pseudomonadati</taxon>
        <taxon>Pseudomonadota</taxon>
        <taxon>Alphaproteobacteria</taxon>
        <taxon>Rhodobacterales</taxon>
        <taxon>Paracoccaceae</taxon>
        <taxon>Tritonibacter</taxon>
    </lineage>
</organism>
<reference evidence="8 9" key="1">
    <citation type="submission" date="2015-09" db="EMBL/GenBank/DDBJ databases">
        <authorList>
            <consortium name="Swine Surveillance"/>
        </authorList>
    </citation>
    <scope>NUCLEOTIDE SEQUENCE [LARGE SCALE GENOMIC DNA]</scope>
    <source>
        <strain evidence="8 9">CECT 7557</strain>
    </source>
</reference>
<evidence type="ECO:0000256" key="5">
    <source>
        <dbReference type="SAM" id="Phobius"/>
    </source>
</evidence>
<keyword evidence="9" id="KW-1185">Reference proteome</keyword>
<evidence type="ECO:0000256" key="4">
    <source>
        <dbReference type="PROSITE-ProRule" id="PRU00284"/>
    </source>
</evidence>
<dbReference type="PROSITE" id="PS50111">
    <property type="entry name" value="CHEMOTAXIS_TRANSDUC_2"/>
    <property type="match status" value="1"/>
</dbReference>
<dbReference type="STRING" id="928856.SAMN04488049_101346"/>
<dbReference type="PROSITE" id="PS50885">
    <property type="entry name" value="HAMP"/>
    <property type="match status" value="2"/>
</dbReference>
<feature type="transmembrane region" description="Helical" evidence="5">
    <location>
        <begin position="7"/>
        <end position="25"/>
    </location>
</feature>
<sequence>MRLRLRIVMALVIAPLFAAAGYFAYNEVLLLRSNWTHAQVVAADTRSEAIVNDFIHEMQKERGYSAGFIASKGKNFPTQLAEQREATDSLLARAQEQVELARANKPTPAGIALENMARIADIRAQVSNFDLTVPQMAKFYTQTISQLLEISRPVAKGDTRMELQQLLQARTLVSAAKERAGLERAMGASGLGGGFSLALHDRYVSLGASQMALLSEANGALGQPDWLQNLMAQEQFQVVSETRKTIRTGYDSGDFGGLKAPDWFKISTNWIDLLRETELGLAAEIEAFSAQIEAESRGDFHTLLVVSIITTIVALVLAVGAFELMIARIKELTRIVDGFSSGDFSIFVKGIDGSDELSKMARAIYRFKQDTLEMHRNAKQLEEDQAKRKEEQDFVVEELRRGLAGLSDGNLTTRFQSPFPEEYEGLRSDFNDTIQQLREALVQVIEAADSIRGGASEITQASDDLSQRTESQAATLEQTAAALEELTVSVKSAADGARTVERTTEDAKQEAVDSGTVVQKAVAAMSEIEESSNHIAQIIGVIDDIAFQTNLLALNAGVEAARAGEAGRGFAVVASEVRALAQRSSDAAMEIKTLIGKSSSQVEHGVELVHKAGDALQSIVERVSHISGLVSEIAKGATEQSSGLEEINTGVVQLDQVTQQNAAMVEQSTAASHMLKSNSEQLGEIVGGFEIGDGQSSARIGQTAETQPAVRKAG</sequence>
<evidence type="ECO:0000313" key="8">
    <source>
        <dbReference type="EMBL" id="CUH79392.1"/>
    </source>
</evidence>
<feature type="domain" description="Methyl-accepting transducer" evidence="6">
    <location>
        <begin position="447"/>
        <end position="676"/>
    </location>
</feature>
<dbReference type="SMART" id="SM00283">
    <property type="entry name" value="MA"/>
    <property type="match status" value="1"/>
</dbReference>
<evidence type="ECO:0000313" key="9">
    <source>
        <dbReference type="Proteomes" id="UP000052022"/>
    </source>
</evidence>
<dbReference type="Gene3D" id="1.10.287.950">
    <property type="entry name" value="Methyl-accepting chemotaxis protein"/>
    <property type="match status" value="1"/>
</dbReference>
<dbReference type="InterPro" id="IPR003660">
    <property type="entry name" value="HAMP_dom"/>
</dbReference>
<feature type="domain" description="HAMP" evidence="7">
    <location>
        <begin position="323"/>
        <end position="376"/>
    </location>
</feature>
<dbReference type="SUPFAM" id="SSF58104">
    <property type="entry name" value="Methyl-accepting chemotaxis protein (MCP) signaling domain"/>
    <property type="match status" value="1"/>
</dbReference>
<feature type="domain" description="HAMP" evidence="7">
    <location>
        <begin position="396"/>
        <end position="442"/>
    </location>
</feature>
<evidence type="ECO:0000256" key="2">
    <source>
        <dbReference type="ARBA" id="ARBA00022500"/>
    </source>
</evidence>
<keyword evidence="5" id="KW-0812">Transmembrane</keyword>
<keyword evidence="5" id="KW-0472">Membrane</keyword>
<comment type="similarity">
    <text evidence="3">Belongs to the methyl-accepting chemotaxis (MCP) protein family.</text>
</comment>
<protein>
    <submittedName>
        <fullName evidence="8">Aspartate chemoreceptor protein</fullName>
    </submittedName>
</protein>
<dbReference type="FunFam" id="1.10.287.950:FF:000001">
    <property type="entry name" value="Methyl-accepting chemotaxis sensory transducer"/>
    <property type="match status" value="1"/>
</dbReference>
<dbReference type="InterPro" id="IPR004089">
    <property type="entry name" value="MCPsignal_dom"/>
</dbReference>
<evidence type="ECO:0000259" key="6">
    <source>
        <dbReference type="PROSITE" id="PS50111"/>
    </source>
</evidence>
<dbReference type="Proteomes" id="UP000052022">
    <property type="component" value="Unassembled WGS sequence"/>
</dbReference>
<evidence type="ECO:0000256" key="1">
    <source>
        <dbReference type="ARBA" id="ARBA00004370"/>
    </source>
</evidence>
<gene>
    <name evidence="8" type="primary">tar_3</name>
    <name evidence="8" type="ORF">TRM7557_02372</name>
</gene>
<dbReference type="InterPro" id="IPR051310">
    <property type="entry name" value="MCP_chemotaxis"/>
</dbReference>
<accession>A0A0P1GYN1</accession>
<keyword evidence="8" id="KW-0675">Receptor</keyword>
<comment type="subcellular location">
    <subcellularLocation>
        <location evidence="1">Membrane</location>
    </subcellularLocation>
</comment>
<dbReference type="AlphaFoldDB" id="A0A0P1GYN1"/>
<keyword evidence="4" id="KW-0807">Transducer</keyword>
<dbReference type="PANTHER" id="PTHR43531:SF11">
    <property type="entry name" value="METHYL-ACCEPTING CHEMOTAXIS PROTEIN 3"/>
    <property type="match status" value="1"/>
</dbReference>
<name>A0A0P1GYN1_9RHOB</name>
<keyword evidence="2" id="KW-0145">Chemotaxis</keyword>
<dbReference type="PANTHER" id="PTHR43531">
    <property type="entry name" value="PROTEIN ICFG"/>
    <property type="match status" value="1"/>
</dbReference>
<dbReference type="Pfam" id="PF08376">
    <property type="entry name" value="NIT"/>
    <property type="match status" value="1"/>
</dbReference>